<dbReference type="Pfam" id="PF13635">
    <property type="entry name" value="DUF4143"/>
    <property type="match status" value="1"/>
</dbReference>
<reference evidence="2 3" key="1">
    <citation type="journal article" date="2014" name="PLoS Genet.">
        <title>Phylogenetically driven sequencing of extremely halophilic archaea reveals strategies for static and dynamic osmo-response.</title>
        <authorList>
            <person name="Becker E.A."/>
            <person name="Seitzer P.M."/>
            <person name="Tritt A."/>
            <person name="Larsen D."/>
            <person name="Krusor M."/>
            <person name="Yao A.I."/>
            <person name="Wu D."/>
            <person name="Madern D."/>
            <person name="Eisen J.A."/>
            <person name="Darling A.E."/>
            <person name="Facciotti M.T."/>
        </authorList>
    </citation>
    <scope>NUCLEOTIDE SEQUENCE [LARGE SCALE GENOMIC DNA]</scope>
    <source>
        <strain evidence="2 3">JCM 12255</strain>
    </source>
</reference>
<dbReference type="STRING" id="1227499.C493_07114"/>
<organism evidence="2 3">
    <name type="scientific">Natronolimnohabitans innermongolicus JCM 12255</name>
    <dbReference type="NCBI Taxonomy" id="1227499"/>
    <lineage>
        <taxon>Archaea</taxon>
        <taxon>Methanobacteriati</taxon>
        <taxon>Methanobacteriota</taxon>
        <taxon>Stenosarchaea group</taxon>
        <taxon>Halobacteria</taxon>
        <taxon>Halobacteriales</taxon>
        <taxon>Natrialbaceae</taxon>
        <taxon>Natronolimnohabitans</taxon>
    </lineage>
</organism>
<dbReference type="eggNOG" id="arCOG03167">
    <property type="taxonomic scope" value="Archaea"/>
</dbReference>
<dbReference type="InterPro" id="IPR025420">
    <property type="entry name" value="DUF4143"/>
</dbReference>
<name>L9XA49_9EURY</name>
<dbReference type="PATRIC" id="fig|1227499.3.peg.1444"/>
<comment type="caution">
    <text evidence="2">The sequence shown here is derived from an EMBL/GenBank/DDBJ whole genome shotgun (WGS) entry which is preliminary data.</text>
</comment>
<feature type="domain" description="DUF4143" evidence="1">
    <location>
        <begin position="198"/>
        <end position="358"/>
    </location>
</feature>
<evidence type="ECO:0000259" key="1">
    <source>
        <dbReference type="Pfam" id="PF13635"/>
    </source>
</evidence>
<dbReference type="PANTHER" id="PTHR33295:SF18">
    <property type="entry name" value="AAA+ ATPASE DOMAIN-CONTAINING PROTEIN"/>
    <property type="match status" value="1"/>
</dbReference>
<dbReference type="EMBL" id="AOHZ01000035">
    <property type="protein sequence ID" value="ELY58326.1"/>
    <property type="molecule type" value="Genomic_DNA"/>
</dbReference>
<protein>
    <recommendedName>
        <fullName evidence="1">DUF4143 domain-containing protein</fullName>
    </recommendedName>
</protein>
<dbReference type="PANTHER" id="PTHR33295">
    <property type="entry name" value="ATPASE"/>
    <property type="match status" value="1"/>
</dbReference>
<sequence length="440" mass="50393">MEKLENVIDYFRSHVAPRRGRKYIILDDIGALRLDENEQSALLDLVDDDTYLLLTGIVESQVDLRGISASSEPKLNYPRAMLPMKFIDTIKQGAYDDSALIETDSDFALRVESHQTRSMDGESLIKDVRSNLSESDDLDDAVASLNQLYFEVFSDVERDGLYEAAREYLQKGGIFLRAKETPVKNELIRSHLLLYLYKELAEYESIQRPENLHRVASLAASQAGNELRYTDISDQLEVDRRTVDSYLSVLDDGLSVSESHDFSLQRHRRTRLYLRNPRHVVLLSQRQEHHGFETYEKTRSLNHEFEYKLARTVAFDHAKRLAWRVGGSGDEDPQVEYFETESGTVDYILHNEDGLVVPFVLSYHPHAGNADEIAAEFDPSVGKHPIPGGEELRDLNYEAPYRFIITDSLPKEVTKSGSLVVEYDGVKLCYIPYWLFLLIC</sequence>
<keyword evidence="3" id="KW-1185">Reference proteome</keyword>
<evidence type="ECO:0000313" key="2">
    <source>
        <dbReference type="EMBL" id="ELY58326.1"/>
    </source>
</evidence>
<dbReference type="Proteomes" id="UP000011602">
    <property type="component" value="Unassembled WGS sequence"/>
</dbReference>
<gene>
    <name evidence="2" type="ORF">C493_07114</name>
</gene>
<accession>L9XA49</accession>
<evidence type="ECO:0000313" key="3">
    <source>
        <dbReference type="Proteomes" id="UP000011602"/>
    </source>
</evidence>
<proteinExistence type="predicted"/>
<dbReference type="AlphaFoldDB" id="L9XA49"/>